<keyword evidence="3" id="KW-1185">Reference proteome</keyword>
<evidence type="ECO:0000313" key="1">
    <source>
        <dbReference type="EMBL" id="CBZ54136.1"/>
    </source>
</evidence>
<name>F0VLK8_NEOCL</name>
<gene>
    <name evidence="2" type="ORF">BN1204_045680</name>
    <name evidence="1" type="ORF">NCLIV_045680</name>
</gene>
<sequence length="171" mass="20555">MGWSVPPLTGRNQPSTALTRPDRYCIWYKQRLLAYSRRPYRLPEFEHVRSFDQVDRFTENYRRDADKIRTSLDAALKESRGRYYGPFRYRYRQYPKPTHYPPWYFNQSVMVQIPTDLEIKEPRGPEGVIYAHEVYQAPPDLREQMTMHIPNRPKNHETMNTLVEVLQQSTT</sequence>
<dbReference type="OrthoDB" id="10392559at2759"/>
<evidence type="ECO:0000313" key="3">
    <source>
        <dbReference type="Proteomes" id="UP000007494"/>
    </source>
</evidence>
<dbReference type="InParanoid" id="F0VLK8"/>
<dbReference type="AlphaFoldDB" id="F0VLK8"/>
<proteinExistence type="predicted"/>
<dbReference type="OMA" id="PEFEHVR"/>
<dbReference type="VEuPathDB" id="ToxoDB:NCLIV_045680"/>
<reference evidence="1" key="1">
    <citation type="submission" date="2011-02" db="EMBL/GenBank/DDBJ databases">
        <authorList>
            <person name="Aslett M."/>
        </authorList>
    </citation>
    <scope>NUCLEOTIDE SEQUENCE</scope>
    <source>
        <strain evidence="1">Liverpool</strain>
    </source>
</reference>
<dbReference type="EMBL" id="FR823391">
    <property type="protein sequence ID" value="CBZ54136.1"/>
    <property type="molecule type" value="Genomic_DNA"/>
</dbReference>
<reference evidence="2" key="4">
    <citation type="journal article" date="2015" name="PLoS ONE">
        <title>Comprehensive Evaluation of Toxoplasma gondii VEG and Neospora caninum LIV Genomes with Tachyzoite Stage Transcriptome and Proteome Defines Novel Transcript Features.</title>
        <authorList>
            <person name="Ramaprasad A."/>
            <person name="Mourier T."/>
            <person name="Naeem R."/>
            <person name="Malas T.B."/>
            <person name="Moussa E."/>
            <person name="Panigrahi A."/>
            <person name="Vermont S.J."/>
            <person name="Otto T.D."/>
            <person name="Wastling J."/>
            <person name="Pain A."/>
        </authorList>
    </citation>
    <scope>NUCLEOTIDE SEQUENCE</scope>
    <source>
        <strain evidence="2">Liverpool</strain>
    </source>
</reference>
<dbReference type="EMBL" id="LN714485">
    <property type="protein sequence ID" value="CEL68835.1"/>
    <property type="molecule type" value="Genomic_DNA"/>
</dbReference>
<dbReference type="RefSeq" id="XP_003884167.1">
    <property type="nucleotide sequence ID" value="XM_003884118.1"/>
</dbReference>
<reference evidence="3" key="3">
    <citation type="journal article" date="2012" name="PLoS Pathog.">
        <title>Comparative genomics of the apicomplexan parasites Toxoplasma gondii and Neospora caninum: Coccidia differing in host range and transmission strategy.</title>
        <authorList>
            <person name="Reid A.J."/>
            <person name="Vermont S.J."/>
            <person name="Cotton J.A."/>
            <person name="Harris D."/>
            <person name="Hill-Cawthorne G.A."/>
            <person name="Konen-Waisman S."/>
            <person name="Latham S.M."/>
            <person name="Mourier T."/>
            <person name="Norton R."/>
            <person name="Quail M.A."/>
            <person name="Sanders M."/>
            <person name="Shanmugam D."/>
            <person name="Sohal A."/>
            <person name="Wasmuth J.D."/>
            <person name="Brunk B."/>
            <person name="Grigg M.E."/>
            <person name="Howard J.C."/>
            <person name="Parkinson J."/>
            <person name="Roos D.S."/>
            <person name="Trees A.J."/>
            <person name="Berriman M."/>
            <person name="Pain A."/>
            <person name="Wastling J.M."/>
        </authorList>
    </citation>
    <scope>NUCLEOTIDE SEQUENCE [LARGE SCALE GENOMIC DNA]</scope>
    <source>
        <strain evidence="3">Liverpool</strain>
    </source>
</reference>
<protein>
    <submittedName>
        <fullName evidence="1">Uncharacterized protein</fullName>
    </submittedName>
</protein>
<reference evidence="1" key="2">
    <citation type="submission" date="2011-03" db="EMBL/GenBank/DDBJ databases">
        <title>Comparative genomics and transcriptomics of Neospora caninum and Toxoplasma gondii.</title>
        <authorList>
            <person name="Reid A.J."/>
            <person name="Sohal A."/>
            <person name="Harris D."/>
            <person name="Quail M."/>
            <person name="Sanders M."/>
            <person name="Berriman M."/>
            <person name="Wastling J.M."/>
            <person name="Pain A."/>
        </authorList>
    </citation>
    <scope>NUCLEOTIDE SEQUENCE</scope>
    <source>
        <strain evidence="1">Liverpool</strain>
    </source>
</reference>
<organism evidence="1 3">
    <name type="scientific">Neospora caninum (strain Liverpool)</name>
    <dbReference type="NCBI Taxonomy" id="572307"/>
    <lineage>
        <taxon>Eukaryota</taxon>
        <taxon>Sar</taxon>
        <taxon>Alveolata</taxon>
        <taxon>Apicomplexa</taxon>
        <taxon>Conoidasida</taxon>
        <taxon>Coccidia</taxon>
        <taxon>Eucoccidiorida</taxon>
        <taxon>Eimeriorina</taxon>
        <taxon>Sarcocystidae</taxon>
        <taxon>Neospora</taxon>
    </lineage>
</organism>
<evidence type="ECO:0000313" key="2">
    <source>
        <dbReference type="EMBL" id="CEL68835.1"/>
    </source>
</evidence>
<dbReference type="Proteomes" id="UP000007494">
    <property type="component" value="Chromosome X"/>
</dbReference>
<accession>F0VLK8</accession>
<dbReference type="GeneID" id="13442017"/>
<dbReference type="eggNOG" id="ENOG502R0C6">
    <property type="taxonomic scope" value="Eukaryota"/>
</dbReference>